<dbReference type="OrthoDB" id="828244at2"/>
<feature type="region of interest" description="Disordered" evidence="1">
    <location>
        <begin position="1"/>
        <end position="26"/>
    </location>
</feature>
<proteinExistence type="predicted"/>
<dbReference type="EMBL" id="CP038436">
    <property type="protein sequence ID" value="QBX55062.1"/>
    <property type="molecule type" value="Genomic_DNA"/>
</dbReference>
<dbReference type="Pfam" id="PF16263">
    <property type="entry name" value="DUF4917"/>
    <property type="match status" value="1"/>
</dbReference>
<protein>
    <submittedName>
        <fullName evidence="2">DUF4917 family protein</fullName>
    </submittedName>
</protein>
<gene>
    <name evidence="2" type="ORF">EXE58_06070</name>
</gene>
<feature type="compositionally biased region" description="Basic residues" evidence="1">
    <location>
        <begin position="1"/>
        <end position="12"/>
    </location>
</feature>
<dbReference type="KEGG" id="nsn:EXE58_06070"/>
<accession>A0A4V1BM42</accession>
<dbReference type="Proteomes" id="UP000294853">
    <property type="component" value="Chromosome"/>
</dbReference>
<evidence type="ECO:0000256" key="1">
    <source>
        <dbReference type="SAM" id="MobiDB-lite"/>
    </source>
</evidence>
<dbReference type="AlphaFoldDB" id="A0A4V1BM42"/>
<keyword evidence="3" id="KW-1185">Reference proteome</keyword>
<evidence type="ECO:0000313" key="2">
    <source>
        <dbReference type="EMBL" id="QBX55062.1"/>
    </source>
</evidence>
<organism evidence="2 3">
    <name type="scientific">Nocardioides seonyuensis</name>
    <dbReference type="NCBI Taxonomy" id="2518371"/>
    <lineage>
        <taxon>Bacteria</taxon>
        <taxon>Bacillati</taxon>
        <taxon>Actinomycetota</taxon>
        <taxon>Actinomycetes</taxon>
        <taxon>Propionibacteriales</taxon>
        <taxon>Nocardioidaceae</taxon>
        <taxon>Nocardioides</taxon>
    </lineage>
</organism>
<sequence>MFADHRRTRHRPRGDQHSPVSATSGLARPVRKSCLTQVVPTRQWSPRWLGDQGDDLRAEKRVTDELPDWQTYSSDEWPTLLIGNGLSINLWSGFAYDSLFSEASDQGDLAGPAESIFDELDTTNFETVLECLHHARIVLKALGDDVAEVEATYGEVRDALLSAVSAAHVDWNDFPVPTHTAIATSIAEHDNVFTTNYDLCVYWSLLQSDPSVNTKDYFWNPGHDFDPANTNATAGTTLIHYLHGALHLWQSDSTGIDGKWTNADGGNLTRVLRNYSATSDKRPLFVSEGNSASKVRTISRSAYLSFCLDRLRDDEQNTVVFGHSLSTQDEHIIEALLDGKRKKIAVALRPSSRADAIIATKSRIIEALPGHTILFFDSTTHPLGDRTLNIG</sequence>
<reference evidence="2 3" key="1">
    <citation type="submission" date="2019-03" db="EMBL/GenBank/DDBJ databases">
        <title>Three New Species of Nocardioides, Nocardioides euryhalodurans sp. nov., Nocardioides seonyuensis sp. nov. and Nocardioides eburneoflavus sp. nov. Iolated from Soil.</title>
        <authorList>
            <person name="Roh S.G."/>
            <person name="Lee C."/>
            <person name="Kim M.-K."/>
            <person name="Kim S.B."/>
        </authorList>
    </citation>
    <scope>NUCLEOTIDE SEQUENCE [LARGE SCALE GENOMIC DNA]</scope>
    <source>
        <strain evidence="2 3">MMS17-SY207-3</strain>
    </source>
</reference>
<dbReference type="InterPro" id="IPR032581">
    <property type="entry name" value="DUF4917"/>
</dbReference>
<evidence type="ECO:0000313" key="3">
    <source>
        <dbReference type="Proteomes" id="UP000294853"/>
    </source>
</evidence>
<name>A0A4V1BM42_9ACTN</name>